<evidence type="ECO:0000313" key="4">
    <source>
        <dbReference type="Proteomes" id="UP001201812"/>
    </source>
</evidence>
<protein>
    <submittedName>
        <fullName evidence="3">Uncharacterized protein</fullName>
    </submittedName>
</protein>
<feature type="compositionally biased region" description="Polar residues" evidence="2">
    <location>
        <begin position="1"/>
        <end position="15"/>
    </location>
</feature>
<name>A0AAD4MW09_9BILA</name>
<feature type="coiled-coil region" evidence="1">
    <location>
        <begin position="69"/>
        <end position="195"/>
    </location>
</feature>
<comment type="caution">
    <text evidence="3">The sequence shown here is derived from an EMBL/GenBank/DDBJ whole genome shotgun (WGS) entry which is preliminary data.</text>
</comment>
<proteinExistence type="predicted"/>
<reference evidence="3" key="1">
    <citation type="submission" date="2022-01" db="EMBL/GenBank/DDBJ databases">
        <title>Genome Sequence Resource for Two Populations of Ditylenchus destructor, the Migratory Endoparasitic Phytonematode.</title>
        <authorList>
            <person name="Zhang H."/>
            <person name="Lin R."/>
            <person name="Xie B."/>
        </authorList>
    </citation>
    <scope>NUCLEOTIDE SEQUENCE</scope>
    <source>
        <strain evidence="3">BazhouSP</strain>
    </source>
</reference>
<organism evidence="3 4">
    <name type="scientific">Ditylenchus destructor</name>
    <dbReference type="NCBI Taxonomy" id="166010"/>
    <lineage>
        <taxon>Eukaryota</taxon>
        <taxon>Metazoa</taxon>
        <taxon>Ecdysozoa</taxon>
        <taxon>Nematoda</taxon>
        <taxon>Chromadorea</taxon>
        <taxon>Rhabditida</taxon>
        <taxon>Tylenchina</taxon>
        <taxon>Tylenchomorpha</taxon>
        <taxon>Sphaerularioidea</taxon>
        <taxon>Anguinidae</taxon>
        <taxon>Anguininae</taxon>
        <taxon>Ditylenchus</taxon>
    </lineage>
</organism>
<dbReference type="EMBL" id="JAKKPZ010000036">
    <property type="protein sequence ID" value="KAI1708282.1"/>
    <property type="molecule type" value="Genomic_DNA"/>
</dbReference>
<keyword evidence="4" id="KW-1185">Reference proteome</keyword>
<dbReference type="Proteomes" id="UP001201812">
    <property type="component" value="Unassembled WGS sequence"/>
</dbReference>
<sequence length="245" mass="28133">MTTLEQELRSTQQELAESRRYAEDQTTELAKAKAQIIELHNELAANYESSVPIATQIVSIIQQSSNVEFENLNKQLAECHRKMIKQQKEHEEKVHDLQQRHGMTTGHLQSKNNELQTQLEDKTKELEQTVAKLDEREKTILEARNCETDLRSEVKGVRAQKEQIEKNFKKVSAELDKARTERKAAQDRLDQYKNFADQVGQNYANLARQVENTGLGSPVLQIKRTPPDANQHEQGASASKRSRHH</sequence>
<feature type="region of interest" description="Disordered" evidence="2">
    <location>
        <begin position="217"/>
        <end position="245"/>
    </location>
</feature>
<accession>A0AAD4MW09</accession>
<evidence type="ECO:0000256" key="1">
    <source>
        <dbReference type="SAM" id="Coils"/>
    </source>
</evidence>
<keyword evidence="1" id="KW-0175">Coiled coil</keyword>
<gene>
    <name evidence="3" type="ORF">DdX_11962</name>
</gene>
<dbReference type="AlphaFoldDB" id="A0AAD4MW09"/>
<evidence type="ECO:0000313" key="3">
    <source>
        <dbReference type="EMBL" id="KAI1708282.1"/>
    </source>
</evidence>
<evidence type="ECO:0000256" key="2">
    <source>
        <dbReference type="SAM" id="MobiDB-lite"/>
    </source>
</evidence>
<feature type="region of interest" description="Disordered" evidence="2">
    <location>
        <begin position="1"/>
        <end position="21"/>
    </location>
</feature>